<protein>
    <submittedName>
        <fullName evidence="2">DUF935 domain-containing protein</fullName>
    </submittedName>
</protein>
<dbReference type="EMBL" id="DXGI01000246">
    <property type="protein sequence ID" value="HIW78803.1"/>
    <property type="molecule type" value="Genomic_DNA"/>
</dbReference>
<name>A0A9D1R1K4_9BACT</name>
<evidence type="ECO:0000256" key="1">
    <source>
        <dbReference type="SAM" id="Coils"/>
    </source>
</evidence>
<feature type="coiled-coil region" evidence="1">
    <location>
        <begin position="353"/>
        <end position="380"/>
    </location>
</feature>
<reference evidence="2" key="1">
    <citation type="journal article" date="2021" name="PeerJ">
        <title>Extensive microbial diversity within the chicken gut microbiome revealed by metagenomics and culture.</title>
        <authorList>
            <person name="Gilroy R."/>
            <person name="Ravi A."/>
            <person name="Getino M."/>
            <person name="Pursley I."/>
            <person name="Horton D.L."/>
            <person name="Alikhan N.F."/>
            <person name="Baker D."/>
            <person name="Gharbi K."/>
            <person name="Hall N."/>
            <person name="Watson M."/>
            <person name="Adriaenssens E.M."/>
            <person name="Foster-Nyarko E."/>
            <person name="Jarju S."/>
            <person name="Secka A."/>
            <person name="Antonio M."/>
            <person name="Oren A."/>
            <person name="Chaudhuri R.R."/>
            <person name="La Ragione R."/>
            <person name="Hildebrand F."/>
            <person name="Pallen M.J."/>
        </authorList>
    </citation>
    <scope>NUCLEOTIDE SEQUENCE</scope>
    <source>
        <strain evidence="2">ChiSxjej5B17-1746</strain>
    </source>
</reference>
<dbReference type="InterPro" id="IPR009279">
    <property type="entry name" value="Portal_Mu"/>
</dbReference>
<evidence type="ECO:0000313" key="2">
    <source>
        <dbReference type="EMBL" id="HIW78803.1"/>
    </source>
</evidence>
<dbReference type="AlphaFoldDB" id="A0A9D1R1K4"/>
<gene>
    <name evidence="2" type="ORF">H9874_06630</name>
</gene>
<evidence type="ECO:0000313" key="3">
    <source>
        <dbReference type="Proteomes" id="UP000824264"/>
    </source>
</evidence>
<comment type="caution">
    <text evidence="2">The sequence shown here is derived from an EMBL/GenBank/DDBJ whole genome shotgun (WGS) entry which is preliminary data.</text>
</comment>
<organism evidence="2 3">
    <name type="scientific">Candidatus Bilophila faecipullorum</name>
    <dbReference type="NCBI Taxonomy" id="2838482"/>
    <lineage>
        <taxon>Bacteria</taxon>
        <taxon>Pseudomonadati</taxon>
        <taxon>Thermodesulfobacteriota</taxon>
        <taxon>Desulfovibrionia</taxon>
        <taxon>Desulfovibrionales</taxon>
        <taxon>Desulfovibrionaceae</taxon>
        <taxon>Bilophila</taxon>
    </lineage>
</organism>
<keyword evidence="1" id="KW-0175">Coiled coil</keyword>
<sequence>MPEQKKTIMPKSTGRGQVTALVEEMATYQAATGSWFIEGWPLPNPDPILRATGQALPVYQGMLYDAHVGGLARRRRAAVKALETRIDAGKAKTKTVKLVEAAFAELDMPALVGGLWEAALFGYAVAEVMWESRGGFILPASVMAKPQEWFRFDSDGRLLFMALGSANGVPVPPKKFLLARQDATVTNPYGMADLARCFWPYTFKKGGLKFWLQFVEKYGSPKLVGKFDRNTSEKEQEDLLALLKSCVQDAVMVIPDDNSVEILRQDGSSLSGAAENYEAFLRHCRSEISIALLGQDQTTEADTNHASATAGLEVTGDIRDADAGMVRQSIQELVRWIVALNVGPDADVPEFVLFEQEDAVAEAEADAKKAARDKAVAELRPHYSDSYLEKTYRLPQGALREREETPPENPAFAEPPPDVSAEAYARAMKEQVPVDALSIDLSPAFEAMLTPVLDRLAQAGDYSERGMAEAVAAQYPKMNLDEMADLLARVRFVCRVWGLLNG</sequence>
<proteinExistence type="predicted"/>
<dbReference type="Proteomes" id="UP000824264">
    <property type="component" value="Unassembled WGS sequence"/>
</dbReference>
<dbReference type="Pfam" id="PF06074">
    <property type="entry name" value="Portal_Mu"/>
    <property type="match status" value="1"/>
</dbReference>
<reference evidence="2" key="2">
    <citation type="submission" date="2021-04" db="EMBL/GenBank/DDBJ databases">
        <authorList>
            <person name="Gilroy R."/>
        </authorList>
    </citation>
    <scope>NUCLEOTIDE SEQUENCE</scope>
    <source>
        <strain evidence="2">ChiSxjej5B17-1746</strain>
    </source>
</reference>
<accession>A0A9D1R1K4</accession>